<name>A0A3D8HDK3_9BACT</name>
<dbReference type="Gene3D" id="3.60.10.10">
    <property type="entry name" value="Endonuclease/exonuclease/phosphatase"/>
    <property type="match status" value="1"/>
</dbReference>
<keyword evidence="4" id="KW-0269">Exonuclease</keyword>
<evidence type="ECO:0000313" key="3">
    <source>
        <dbReference type="EMBL" id="MBC8602573.1"/>
    </source>
</evidence>
<dbReference type="AlphaFoldDB" id="A0A3D8HDK3"/>
<gene>
    <name evidence="4" type="ORF">DWU89_13040</name>
    <name evidence="3" type="ORF">H8784_12715</name>
</gene>
<dbReference type="Proteomes" id="UP000629596">
    <property type="component" value="Unassembled WGS sequence"/>
</dbReference>
<dbReference type="EMBL" id="JACRTI010000031">
    <property type="protein sequence ID" value="MBC8602573.1"/>
    <property type="molecule type" value="Genomic_DNA"/>
</dbReference>
<feature type="chain" id="PRO_5017649436" evidence="1">
    <location>
        <begin position="24"/>
        <end position="347"/>
    </location>
</feature>
<proteinExistence type="predicted"/>
<keyword evidence="4" id="KW-0540">Nuclease</keyword>
<evidence type="ECO:0000313" key="6">
    <source>
        <dbReference type="Proteomes" id="UP000629596"/>
    </source>
</evidence>
<reference evidence="4 5" key="1">
    <citation type="submission" date="2018-07" db="EMBL/GenBank/DDBJ databases">
        <title>Parabacteroides acidifaciens nov. sp., isolated from human feces.</title>
        <authorList>
            <person name="Wang Y.J."/>
        </authorList>
    </citation>
    <scope>NUCLEOTIDE SEQUENCE [LARGE SCALE GENOMIC DNA]</scope>
    <source>
        <strain evidence="4 5">426-9</strain>
    </source>
</reference>
<dbReference type="PROSITE" id="PS51257">
    <property type="entry name" value="PROKAR_LIPOPROTEIN"/>
    <property type="match status" value="1"/>
</dbReference>
<dbReference type="InterPro" id="IPR005135">
    <property type="entry name" value="Endo/exonuclease/phosphatase"/>
</dbReference>
<dbReference type="RefSeq" id="WP_115500063.1">
    <property type="nucleotide sequence ID" value="NZ_JACRTI010000031.1"/>
</dbReference>
<reference evidence="3 6" key="2">
    <citation type="submission" date="2020-08" db="EMBL/GenBank/DDBJ databases">
        <title>Genome public.</title>
        <authorList>
            <person name="Liu C."/>
            <person name="Sun Q."/>
        </authorList>
    </citation>
    <scope>NUCLEOTIDE SEQUENCE [LARGE SCALE GENOMIC DNA]</scope>
    <source>
        <strain evidence="3 6">426_9</strain>
    </source>
</reference>
<evidence type="ECO:0000313" key="4">
    <source>
        <dbReference type="EMBL" id="RDU48722.1"/>
    </source>
</evidence>
<dbReference type="PANTHER" id="PTHR41349">
    <property type="match status" value="1"/>
</dbReference>
<dbReference type="GO" id="GO:0004527">
    <property type="term" value="F:exonuclease activity"/>
    <property type="evidence" value="ECO:0007669"/>
    <property type="project" value="UniProtKB-KW"/>
</dbReference>
<organism evidence="4 5">
    <name type="scientific">Parabacteroides acidifaciens</name>
    <dbReference type="NCBI Taxonomy" id="2290935"/>
    <lineage>
        <taxon>Bacteria</taxon>
        <taxon>Pseudomonadati</taxon>
        <taxon>Bacteroidota</taxon>
        <taxon>Bacteroidia</taxon>
        <taxon>Bacteroidales</taxon>
        <taxon>Tannerellaceae</taxon>
        <taxon>Parabacteroides</taxon>
    </lineage>
</organism>
<feature type="domain" description="Endonuclease/exonuclease/phosphatase" evidence="2">
    <location>
        <begin position="32"/>
        <end position="336"/>
    </location>
</feature>
<comment type="caution">
    <text evidence="4">The sequence shown here is derived from an EMBL/GenBank/DDBJ whole genome shotgun (WGS) entry which is preliminary data.</text>
</comment>
<accession>A0A3D8HDK3</accession>
<keyword evidence="4" id="KW-0378">Hydrolase</keyword>
<evidence type="ECO:0000313" key="5">
    <source>
        <dbReference type="Proteomes" id="UP000256321"/>
    </source>
</evidence>
<dbReference type="InterPro" id="IPR036691">
    <property type="entry name" value="Endo/exonu/phosph_ase_sf"/>
</dbReference>
<dbReference type="Proteomes" id="UP000256321">
    <property type="component" value="Unassembled WGS sequence"/>
</dbReference>
<protein>
    <submittedName>
        <fullName evidence="4">Endonuclease/exonuclease/phosphatase family protein</fullName>
    </submittedName>
</protein>
<dbReference type="SUPFAM" id="SSF56219">
    <property type="entry name" value="DNase I-like"/>
    <property type="match status" value="1"/>
</dbReference>
<sequence length="347" mass="39675">MRKDNLRATFLLLLMLVFGLSSCQKTETFKVLQFNIWQEGTVVKGGFDALADEIVRSDADFVTLSEVRNYHNTRFCDRIVEALKERGQTYYSFYTEDSGLLSRYPISDSTTIYPLNDDRGSMYRLVTKKGEQEFAVYTTHLDYRNCAYYDVRGYNGNTWEKEEAVTDIDSILFLNRASVRDDAIAKFLVEAKKDREAGRIVILGGDFNEPSHLDWTEATKDMFDHHGVVVPWDCSMMLAKAGFKDSYREMYPDPVRYPGFTCPAACPDVDLKRLVWSPEADDRDRIDFIMYAPFEGLSLTNVSIIGPKGDILRGERVTEETSDPIIEPLAIWPTDHKAVLATFTLTK</sequence>
<dbReference type="Pfam" id="PF03372">
    <property type="entry name" value="Exo_endo_phos"/>
    <property type="match status" value="1"/>
</dbReference>
<dbReference type="GO" id="GO:0004519">
    <property type="term" value="F:endonuclease activity"/>
    <property type="evidence" value="ECO:0007669"/>
    <property type="project" value="UniProtKB-KW"/>
</dbReference>
<dbReference type="PANTHER" id="PTHR41349:SF1">
    <property type="entry name" value="PROTEIN CBG08683"/>
    <property type="match status" value="1"/>
</dbReference>
<feature type="signal peptide" evidence="1">
    <location>
        <begin position="1"/>
        <end position="23"/>
    </location>
</feature>
<keyword evidence="4" id="KW-0255">Endonuclease</keyword>
<keyword evidence="1" id="KW-0732">Signal</keyword>
<dbReference type="EMBL" id="QREV01000031">
    <property type="protein sequence ID" value="RDU48722.1"/>
    <property type="molecule type" value="Genomic_DNA"/>
</dbReference>
<evidence type="ECO:0000259" key="2">
    <source>
        <dbReference type="Pfam" id="PF03372"/>
    </source>
</evidence>
<evidence type="ECO:0000256" key="1">
    <source>
        <dbReference type="SAM" id="SignalP"/>
    </source>
</evidence>
<keyword evidence="6" id="KW-1185">Reference proteome</keyword>